<dbReference type="GeneID" id="5494633"/>
<dbReference type="PANTHER" id="PTHR13046">
    <property type="entry name" value="PROTEASE U48 CAAX PRENYL PROTEASE RCE1"/>
    <property type="match status" value="1"/>
</dbReference>
<evidence type="ECO:0000256" key="10">
    <source>
        <dbReference type="ARBA" id="ARBA00049729"/>
    </source>
</evidence>
<evidence type="ECO:0000256" key="2">
    <source>
        <dbReference type="ARBA" id="ARBA00006897"/>
    </source>
</evidence>
<keyword evidence="3" id="KW-0645">Protease</keyword>
<keyword evidence="14" id="KW-1185">Reference proteome</keyword>
<keyword evidence="4 11" id="KW-0812">Transmembrane</keyword>
<evidence type="ECO:0000313" key="14">
    <source>
        <dbReference type="Proteomes" id="UP000001312"/>
    </source>
</evidence>
<feature type="transmembrane region" description="Helical" evidence="11">
    <location>
        <begin position="160"/>
        <end position="177"/>
    </location>
</feature>
<dbReference type="InParanoid" id="A7E556"/>
<evidence type="ECO:0000256" key="6">
    <source>
        <dbReference type="ARBA" id="ARBA00022824"/>
    </source>
</evidence>
<evidence type="ECO:0000313" key="13">
    <source>
        <dbReference type="EMBL" id="EDN91028.1"/>
    </source>
</evidence>
<keyword evidence="6" id="KW-0256">Endoplasmic reticulum</keyword>
<evidence type="ECO:0000256" key="11">
    <source>
        <dbReference type="SAM" id="Phobius"/>
    </source>
</evidence>
<dbReference type="Pfam" id="PF02517">
    <property type="entry name" value="Rce1-like"/>
    <property type="match status" value="1"/>
</dbReference>
<evidence type="ECO:0000256" key="8">
    <source>
        <dbReference type="ARBA" id="ARBA00023136"/>
    </source>
</evidence>
<keyword evidence="5" id="KW-0378">Hydrolase</keyword>
<gene>
    <name evidence="13" type="ORF">SS1G_00428</name>
</gene>
<evidence type="ECO:0000256" key="3">
    <source>
        <dbReference type="ARBA" id="ARBA00022670"/>
    </source>
</evidence>
<dbReference type="RefSeq" id="XP_001598342.1">
    <property type="nucleotide sequence ID" value="XM_001598292.1"/>
</dbReference>
<dbReference type="HOGENOM" id="CLU_049909_1_1_1"/>
<evidence type="ECO:0000256" key="1">
    <source>
        <dbReference type="ARBA" id="ARBA00004477"/>
    </source>
</evidence>
<accession>A7E556</accession>
<evidence type="ECO:0000256" key="9">
    <source>
        <dbReference type="ARBA" id="ARBA00047280"/>
    </source>
</evidence>
<dbReference type="FunCoup" id="A7E556">
    <property type="interactions" value="267"/>
</dbReference>
<dbReference type="STRING" id="665079.A7E556"/>
<evidence type="ECO:0000259" key="12">
    <source>
        <dbReference type="Pfam" id="PF02517"/>
    </source>
</evidence>
<dbReference type="GO" id="GO:0004222">
    <property type="term" value="F:metalloendopeptidase activity"/>
    <property type="evidence" value="ECO:0000318"/>
    <property type="project" value="GO_Central"/>
</dbReference>
<dbReference type="eggNOG" id="KOG4130">
    <property type="taxonomic scope" value="Eukaryota"/>
</dbReference>
<dbReference type="PANTHER" id="PTHR13046:SF0">
    <property type="entry name" value="CAAX PRENYL PROTEASE 2"/>
    <property type="match status" value="1"/>
</dbReference>
<feature type="transmembrane region" description="Helical" evidence="11">
    <location>
        <begin position="102"/>
        <end position="120"/>
    </location>
</feature>
<dbReference type="Proteomes" id="UP000001312">
    <property type="component" value="Unassembled WGS sequence"/>
</dbReference>
<comment type="similarity">
    <text evidence="2">Belongs to the peptidase U48 family.</text>
</comment>
<keyword evidence="7 11" id="KW-1133">Transmembrane helix</keyword>
<dbReference type="AlphaFoldDB" id="A7E556"/>
<organism evidence="13 14">
    <name type="scientific">Sclerotinia sclerotiorum (strain ATCC 18683 / 1980 / Ss-1)</name>
    <name type="common">White mold</name>
    <name type="synonym">Whetzelinia sclerotiorum</name>
    <dbReference type="NCBI Taxonomy" id="665079"/>
    <lineage>
        <taxon>Eukaryota</taxon>
        <taxon>Fungi</taxon>
        <taxon>Dikarya</taxon>
        <taxon>Ascomycota</taxon>
        <taxon>Pezizomycotina</taxon>
        <taxon>Leotiomycetes</taxon>
        <taxon>Helotiales</taxon>
        <taxon>Sclerotiniaceae</taxon>
        <taxon>Sclerotinia</taxon>
    </lineage>
</organism>
<feature type="transmembrane region" description="Helical" evidence="11">
    <location>
        <begin position="51"/>
        <end position="71"/>
    </location>
</feature>
<feature type="domain" description="CAAX prenyl protease 2/Lysostaphin resistance protein A-like" evidence="12">
    <location>
        <begin position="66"/>
        <end position="175"/>
    </location>
</feature>
<dbReference type="EC" id="3.4.26.1" evidence="10"/>
<evidence type="ECO:0000256" key="7">
    <source>
        <dbReference type="ARBA" id="ARBA00022989"/>
    </source>
</evidence>
<protein>
    <recommendedName>
        <fullName evidence="10">intramembrane prenyl-peptidase Rce1</fullName>
        <ecNumber evidence="10">3.4.26.1</ecNumber>
    </recommendedName>
</protein>
<dbReference type="EMBL" id="CH476621">
    <property type="protein sequence ID" value="EDN91028.1"/>
    <property type="molecule type" value="Genomic_DNA"/>
</dbReference>
<reference evidence="14" key="1">
    <citation type="journal article" date="2011" name="PLoS Genet.">
        <title>Genomic analysis of the necrotrophic fungal pathogens Sclerotinia sclerotiorum and Botrytis cinerea.</title>
        <authorList>
            <person name="Amselem J."/>
            <person name="Cuomo C.A."/>
            <person name="van Kan J.A."/>
            <person name="Viaud M."/>
            <person name="Benito E.P."/>
            <person name="Couloux A."/>
            <person name="Coutinho P.M."/>
            <person name="de Vries R.P."/>
            <person name="Dyer P.S."/>
            <person name="Fillinger S."/>
            <person name="Fournier E."/>
            <person name="Gout L."/>
            <person name="Hahn M."/>
            <person name="Kohn L."/>
            <person name="Lapalu N."/>
            <person name="Plummer K.M."/>
            <person name="Pradier J.M."/>
            <person name="Quevillon E."/>
            <person name="Sharon A."/>
            <person name="Simon A."/>
            <person name="ten Have A."/>
            <person name="Tudzynski B."/>
            <person name="Tudzynski P."/>
            <person name="Wincker P."/>
            <person name="Andrew M."/>
            <person name="Anthouard V."/>
            <person name="Beever R.E."/>
            <person name="Beffa R."/>
            <person name="Benoit I."/>
            <person name="Bouzid O."/>
            <person name="Brault B."/>
            <person name="Chen Z."/>
            <person name="Choquer M."/>
            <person name="Collemare J."/>
            <person name="Cotton P."/>
            <person name="Danchin E.G."/>
            <person name="Da Silva C."/>
            <person name="Gautier A."/>
            <person name="Giraud C."/>
            <person name="Giraud T."/>
            <person name="Gonzalez C."/>
            <person name="Grossetete S."/>
            <person name="Guldener U."/>
            <person name="Henrissat B."/>
            <person name="Howlett B.J."/>
            <person name="Kodira C."/>
            <person name="Kretschmer M."/>
            <person name="Lappartient A."/>
            <person name="Leroch M."/>
            <person name="Levis C."/>
            <person name="Mauceli E."/>
            <person name="Neuveglise C."/>
            <person name="Oeser B."/>
            <person name="Pearson M."/>
            <person name="Poulain J."/>
            <person name="Poussereau N."/>
            <person name="Quesneville H."/>
            <person name="Rascle C."/>
            <person name="Schumacher J."/>
            <person name="Segurens B."/>
            <person name="Sexton A."/>
            <person name="Silva E."/>
            <person name="Sirven C."/>
            <person name="Soanes D.M."/>
            <person name="Talbot N.J."/>
            <person name="Templeton M."/>
            <person name="Yandava C."/>
            <person name="Yarden O."/>
            <person name="Zeng Q."/>
            <person name="Rollins J.A."/>
            <person name="Lebrun M.H."/>
            <person name="Dickman M."/>
        </authorList>
    </citation>
    <scope>NUCLEOTIDE SEQUENCE [LARGE SCALE GENOMIC DNA]</scope>
    <source>
        <strain evidence="14">ATCC 18683 / 1980 / Ss-1</strain>
    </source>
</reference>
<comment type="subcellular location">
    <subcellularLocation>
        <location evidence="1">Endoplasmic reticulum membrane</location>
        <topology evidence="1">Multi-pass membrane protein</topology>
    </subcellularLocation>
</comment>
<evidence type="ECO:0000256" key="4">
    <source>
        <dbReference type="ARBA" id="ARBA00022692"/>
    </source>
</evidence>
<keyword evidence="8 11" id="KW-0472">Membrane</keyword>
<dbReference type="GO" id="GO:0071586">
    <property type="term" value="P:CAAX-box protein processing"/>
    <property type="evidence" value="ECO:0000318"/>
    <property type="project" value="GO_Central"/>
</dbReference>
<dbReference type="GO" id="GO:0005789">
    <property type="term" value="C:endoplasmic reticulum membrane"/>
    <property type="evidence" value="ECO:0000318"/>
    <property type="project" value="GO_Central"/>
</dbReference>
<sequence length="230" mass="25708">MGYFLVGVVETVKCVGLTAVLFVGPLFEEGIAQGQWRDWIRLRGLGALKGWIPYRNIVAVSYTFIYLWYIVNGHIKGPVTEEVLFRSASVPLLLLSKTSNTTIIFLTPVVFGLAHVHHFYEYRITHPHGPMVGAILRSLLQFSYTTLFGGYATFLYLRTGSLLAVICVHAFCNWMGFPRFWGKISSSVDGETIIGPDVGASKKSEDVMKSNGELSIIWTITYYTLLVVVD</sequence>
<name>A7E556_SCLS1</name>
<dbReference type="InterPro" id="IPR039731">
    <property type="entry name" value="Rce1"/>
</dbReference>
<evidence type="ECO:0000256" key="5">
    <source>
        <dbReference type="ARBA" id="ARBA00022801"/>
    </source>
</evidence>
<dbReference type="KEGG" id="ssl:SS1G_00428"/>
<comment type="catalytic activity">
    <reaction evidence="9">
        <text>Hydrolyzes the peptide bond -P2-(S-farnesyl or geranylgeranyl)C-P1'-P2'-P3'-COOH where P1' and P2' are amino acids with aliphatic sidechains and P3' is any C-terminal residue.</text>
        <dbReference type="EC" id="3.4.26.1"/>
    </reaction>
</comment>
<dbReference type="OMA" id="TLITICC"/>
<dbReference type="InterPro" id="IPR003675">
    <property type="entry name" value="Rce1/LyrA-like_dom"/>
</dbReference>
<proteinExistence type="inferred from homology"/>